<keyword evidence="1" id="KW-0472">Membrane</keyword>
<dbReference type="EMBL" id="JBJQND010000016">
    <property type="protein sequence ID" value="KAL3847003.1"/>
    <property type="molecule type" value="Genomic_DNA"/>
</dbReference>
<evidence type="ECO:0000313" key="3">
    <source>
        <dbReference type="Proteomes" id="UP001634394"/>
    </source>
</evidence>
<dbReference type="AlphaFoldDB" id="A0ABD3UEW3"/>
<organism evidence="2 3">
    <name type="scientific">Sinanodonta woodiana</name>
    <name type="common">Chinese pond mussel</name>
    <name type="synonym">Anodonta woodiana</name>
    <dbReference type="NCBI Taxonomy" id="1069815"/>
    <lineage>
        <taxon>Eukaryota</taxon>
        <taxon>Metazoa</taxon>
        <taxon>Spiralia</taxon>
        <taxon>Lophotrochozoa</taxon>
        <taxon>Mollusca</taxon>
        <taxon>Bivalvia</taxon>
        <taxon>Autobranchia</taxon>
        <taxon>Heteroconchia</taxon>
        <taxon>Palaeoheterodonta</taxon>
        <taxon>Unionida</taxon>
        <taxon>Unionoidea</taxon>
        <taxon>Unionidae</taxon>
        <taxon>Unioninae</taxon>
        <taxon>Sinanodonta</taxon>
    </lineage>
</organism>
<accession>A0ABD3UEW3</accession>
<dbReference type="Proteomes" id="UP001634394">
    <property type="component" value="Unassembled WGS sequence"/>
</dbReference>
<reference evidence="2 3" key="1">
    <citation type="submission" date="2024-11" db="EMBL/GenBank/DDBJ databases">
        <title>Chromosome-level genome assembly of the freshwater bivalve Anodonta woodiana.</title>
        <authorList>
            <person name="Chen X."/>
        </authorList>
    </citation>
    <scope>NUCLEOTIDE SEQUENCE [LARGE SCALE GENOMIC DNA]</scope>
    <source>
        <strain evidence="2">MN2024</strain>
        <tissue evidence="2">Gills</tissue>
    </source>
</reference>
<evidence type="ECO:0000313" key="2">
    <source>
        <dbReference type="EMBL" id="KAL3847003.1"/>
    </source>
</evidence>
<evidence type="ECO:0008006" key="4">
    <source>
        <dbReference type="Google" id="ProtNLM"/>
    </source>
</evidence>
<keyword evidence="1" id="KW-0812">Transmembrane</keyword>
<name>A0ABD3UEW3_SINWO</name>
<proteinExistence type="predicted"/>
<sequence>MVPGKNLKFKIEDLNIDESYQIVFLCGLGIIIWFKIIEATVIGSEFTCNKPCAQIIFSHDTDVGGRGFKFSFTSDE</sequence>
<keyword evidence="3" id="KW-1185">Reference proteome</keyword>
<gene>
    <name evidence="2" type="ORF">ACJMK2_017941</name>
</gene>
<keyword evidence="1" id="KW-1133">Transmembrane helix</keyword>
<protein>
    <recommendedName>
        <fullName evidence="4">CUB domain-containing protein</fullName>
    </recommendedName>
</protein>
<feature type="transmembrane region" description="Helical" evidence="1">
    <location>
        <begin position="20"/>
        <end position="37"/>
    </location>
</feature>
<evidence type="ECO:0000256" key="1">
    <source>
        <dbReference type="SAM" id="Phobius"/>
    </source>
</evidence>
<comment type="caution">
    <text evidence="2">The sequence shown here is derived from an EMBL/GenBank/DDBJ whole genome shotgun (WGS) entry which is preliminary data.</text>
</comment>